<evidence type="ECO:0000313" key="5">
    <source>
        <dbReference type="Proteomes" id="UP000637359"/>
    </source>
</evidence>
<dbReference type="Proteomes" id="UP000637359">
    <property type="component" value="Unassembled WGS sequence"/>
</dbReference>
<reference evidence="4" key="1">
    <citation type="submission" date="2020-08" db="EMBL/GenBank/DDBJ databases">
        <title>Genome public.</title>
        <authorList>
            <person name="Liu C."/>
            <person name="Sun Q."/>
        </authorList>
    </citation>
    <scope>NUCLEOTIDE SEQUENCE</scope>
    <source>
        <strain evidence="4">BX22</strain>
    </source>
</reference>
<accession>A0A923RHY6</accession>
<feature type="domain" description="N-acetyltransferase" evidence="3">
    <location>
        <begin position="6"/>
        <end position="159"/>
    </location>
</feature>
<name>A0A923RHY6_9BACI</name>
<sequence length="168" mass="19066">MTNTHIEIEEMKAEDWEFVRSIYMEGIHTGNATFDIKPPSFEEWDHGHITDCRLVARYNGQVVGWAALSQTAHKEAYRGVAEVSIYVSITSAGQGIGSLLLERLIRSSEEAGFWTLQALIFPENTNSIKLHTRYGFEIVGTRKRVGKLHGVWRDVVFLERRSEVVGVD</sequence>
<comment type="caution">
    <text evidence="4">The sequence shown here is derived from an EMBL/GenBank/DDBJ whole genome shotgun (WGS) entry which is preliminary data.</text>
</comment>
<dbReference type="SUPFAM" id="SSF55729">
    <property type="entry name" value="Acyl-CoA N-acyltransferases (Nat)"/>
    <property type="match status" value="1"/>
</dbReference>
<evidence type="ECO:0000259" key="3">
    <source>
        <dbReference type="PROSITE" id="PS51186"/>
    </source>
</evidence>
<dbReference type="Gene3D" id="3.40.630.30">
    <property type="match status" value="1"/>
</dbReference>
<dbReference type="EMBL" id="JACOOL010000005">
    <property type="protein sequence ID" value="MBC5636831.1"/>
    <property type="molecule type" value="Genomic_DNA"/>
</dbReference>
<evidence type="ECO:0000313" key="4">
    <source>
        <dbReference type="EMBL" id="MBC5636831.1"/>
    </source>
</evidence>
<evidence type="ECO:0000256" key="2">
    <source>
        <dbReference type="ARBA" id="ARBA00023315"/>
    </source>
</evidence>
<dbReference type="Pfam" id="PF00583">
    <property type="entry name" value="Acetyltransf_1"/>
    <property type="match status" value="1"/>
</dbReference>
<keyword evidence="1" id="KW-0808">Transferase</keyword>
<gene>
    <name evidence="4" type="ORF">H8S33_08380</name>
</gene>
<protein>
    <submittedName>
        <fullName evidence="4">N-acetyltransferase</fullName>
    </submittedName>
</protein>
<evidence type="ECO:0000256" key="1">
    <source>
        <dbReference type="ARBA" id="ARBA00022679"/>
    </source>
</evidence>
<dbReference type="RefSeq" id="WP_186869546.1">
    <property type="nucleotide sequence ID" value="NZ_JACOOL010000005.1"/>
</dbReference>
<organism evidence="4 5">
    <name type="scientific">Ornithinibacillus hominis</name>
    <dbReference type="NCBI Taxonomy" id="2763055"/>
    <lineage>
        <taxon>Bacteria</taxon>
        <taxon>Bacillati</taxon>
        <taxon>Bacillota</taxon>
        <taxon>Bacilli</taxon>
        <taxon>Bacillales</taxon>
        <taxon>Bacillaceae</taxon>
        <taxon>Ornithinibacillus</taxon>
    </lineage>
</organism>
<keyword evidence="2" id="KW-0012">Acyltransferase</keyword>
<dbReference type="InterPro" id="IPR016181">
    <property type="entry name" value="Acyl_CoA_acyltransferase"/>
</dbReference>
<dbReference type="GO" id="GO:0016747">
    <property type="term" value="F:acyltransferase activity, transferring groups other than amino-acyl groups"/>
    <property type="evidence" value="ECO:0007669"/>
    <property type="project" value="InterPro"/>
</dbReference>
<keyword evidence="5" id="KW-1185">Reference proteome</keyword>
<dbReference type="InterPro" id="IPR000182">
    <property type="entry name" value="GNAT_dom"/>
</dbReference>
<proteinExistence type="predicted"/>
<dbReference type="PROSITE" id="PS51186">
    <property type="entry name" value="GNAT"/>
    <property type="match status" value="1"/>
</dbReference>
<dbReference type="AlphaFoldDB" id="A0A923RHY6"/>
<dbReference type="PANTHER" id="PTHR43072:SF23">
    <property type="entry name" value="UPF0039 PROTEIN C11D3.02C"/>
    <property type="match status" value="1"/>
</dbReference>
<dbReference type="CDD" id="cd04301">
    <property type="entry name" value="NAT_SF"/>
    <property type="match status" value="1"/>
</dbReference>
<dbReference type="PANTHER" id="PTHR43072">
    <property type="entry name" value="N-ACETYLTRANSFERASE"/>
    <property type="match status" value="1"/>
</dbReference>